<keyword evidence="4" id="KW-1185">Reference proteome</keyword>
<dbReference type="EMBL" id="FOPU01000062">
    <property type="protein sequence ID" value="SFI06546.1"/>
    <property type="molecule type" value="Genomic_DNA"/>
</dbReference>
<dbReference type="OrthoDB" id="505641at2"/>
<evidence type="ECO:0000313" key="4">
    <source>
        <dbReference type="Proteomes" id="UP000183635"/>
    </source>
</evidence>
<dbReference type="AlphaFoldDB" id="A0A1I3F5K7"/>
<feature type="domain" description="N,N-dimethylformamidase beta subunit-like C-terminal" evidence="2">
    <location>
        <begin position="309"/>
        <end position="740"/>
    </location>
</feature>
<organism evidence="3 4">
    <name type="scientific">Paracoccus aminovorans</name>
    <dbReference type="NCBI Taxonomy" id="34004"/>
    <lineage>
        <taxon>Bacteria</taxon>
        <taxon>Pseudomonadati</taxon>
        <taxon>Pseudomonadota</taxon>
        <taxon>Alphaproteobacteria</taxon>
        <taxon>Rhodobacterales</taxon>
        <taxon>Paracoccaceae</taxon>
        <taxon>Paracoccus</taxon>
    </lineage>
</organism>
<evidence type="ECO:0000313" key="3">
    <source>
        <dbReference type="EMBL" id="SFI06546.1"/>
    </source>
</evidence>
<dbReference type="Pfam" id="PF07953">
    <property type="entry name" value="Toxin_R_bind_N"/>
    <property type="match status" value="1"/>
</dbReference>
<dbReference type="Proteomes" id="UP000183635">
    <property type="component" value="Unassembled WGS sequence"/>
</dbReference>
<dbReference type="Gene3D" id="2.60.120.200">
    <property type="match status" value="1"/>
</dbReference>
<dbReference type="InterPro" id="IPR012928">
    <property type="entry name" value="Toxin_rcpt-bd_N"/>
</dbReference>
<dbReference type="InterPro" id="IPR013320">
    <property type="entry name" value="ConA-like_dom_sf"/>
</dbReference>
<sequence length="762" mass="84700">MKDIAIRGYCDRPSVATGETIRFYVSANETRGTFDAELVRLIHGDSNPAGPGYKEEAIKSDLEGQYPARFQRTQFGSYVEVADPDAGLQPDGAFSVHLFLWSTTPSRGRQGIASRWNDERQSGWNLAIEDGRVVFTIGDGSGATSSVVSDRPLFQQIWYSITGVYDPEKKQLRLYQKSVVNRTNSRFGLVVPLDSDCAVSADATVKAADSETSLLIAGLGEAAAQDGRTWCIAHYNGKVDAPKIYGCALGQDDAEKLSRGEIVRPISRLAHWDFSAGIGLNGIPTDHVVDASGNGHHGRCMNQPDRGSTGWNWDGHEENFIHCPEQYGALWFHEDCLDDCRWEKDFEFTVPEGLKSDFYAVKIRYEDTEDYIPFFVLPPRGTATAPILVIASTLSYLAYANEQIMHKADIGQAVAGHTPVLNENDVELHKNLSYYGLSTYDGHIDGRGVQYTSWRRPIMNLRPKHRQGFGSIWELPADLHLIDWLNHNGFEYDVATEHDLNDQGAELLRRYKVVLTGSHPEYQTWANADAWEDYLADGGRGMYLAANGMYWIVEVHPEKPWVMEVRKELGVTAWEAPPGEYHYSTNGRRGGRFRGRARATQKIWGTGMSSFGFDHSGYFVQMPDSQDERVAWIMEGIDPEERIGDGGLVGGGAGGYELDRYDLALGTPPNTLLLASSVEHSVVYTVIPDDKAFPHPGMNGGEHPFVRADITYFSTANGGGMFATSSISWLGSLSWNDYDNNVSKMTKNVLNQFIKDEPAPRV</sequence>
<accession>A0A1I3F5K7</accession>
<dbReference type="InterPro" id="IPR046540">
    <property type="entry name" value="DMFA2_C"/>
</dbReference>
<dbReference type="RefSeq" id="WP_062563509.1">
    <property type="nucleotide sequence ID" value="NZ_CBCRYP010000073.1"/>
</dbReference>
<dbReference type="SMR" id="A0A1I3F5K7"/>
<protein>
    <submittedName>
        <fullName evidence="3">N,N-dimethylformamidase</fullName>
    </submittedName>
</protein>
<dbReference type="Pfam" id="PF20254">
    <property type="entry name" value="DMFA2_C"/>
    <property type="match status" value="1"/>
</dbReference>
<evidence type="ECO:0000259" key="2">
    <source>
        <dbReference type="Pfam" id="PF20254"/>
    </source>
</evidence>
<name>A0A1I3F5K7_9RHOB</name>
<feature type="domain" description="Clostridium neurotoxin receptor binding N-terminal" evidence="1">
    <location>
        <begin position="94"/>
        <end position="182"/>
    </location>
</feature>
<evidence type="ECO:0000259" key="1">
    <source>
        <dbReference type="Pfam" id="PF07953"/>
    </source>
</evidence>
<proteinExistence type="predicted"/>
<dbReference type="STRING" id="34004.SAMN04488021_16211"/>
<gene>
    <name evidence="3" type="ORF">SAMN04488021_16211</name>
</gene>
<dbReference type="SUPFAM" id="SSF49899">
    <property type="entry name" value="Concanavalin A-like lectins/glucanases"/>
    <property type="match status" value="1"/>
</dbReference>
<reference evidence="3 4" key="1">
    <citation type="submission" date="2016-10" db="EMBL/GenBank/DDBJ databases">
        <authorList>
            <person name="de Groot N.N."/>
        </authorList>
    </citation>
    <scope>NUCLEOTIDE SEQUENCE [LARGE SCALE GENOMIC DNA]</scope>
    <source>
        <strain evidence="3 4">DSM 8537</strain>
    </source>
</reference>